<dbReference type="Pfam" id="PF13585">
    <property type="entry name" value="CHU_C"/>
    <property type="match status" value="1"/>
</dbReference>
<feature type="non-terminal residue" evidence="1">
    <location>
        <position position="1"/>
    </location>
</feature>
<evidence type="ECO:0000313" key="1">
    <source>
        <dbReference type="EMBL" id="MFD0985231.1"/>
    </source>
</evidence>
<name>A0ABW3J4E7_9FLAO</name>
<evidence type="ECO:0000313" key="2">
    <source>
        <dbReference type="Proteomes" id="UP001597051"/>
    </source>
</evidence>
<dbReference type="EMBL" id="JBHTIZ010000044">
    <property type="protein sequence ID" value="MFD0985231.1"/>
    <property type="molecule type" value="Genomic_DNA"/>
</dbReference>
<dbReference type="Proteomes" id="UP001597051">
    <property type="component" value="Unassembled WGS sequence"/>
</dbReference>
<reference evidence="2" key="1">
    <citation type="journal article" date="2019" name="Int. J. Syst. Evol. Microbiol.">
        <title>The Global Catalogue of Microorganisms (GCM) 10K type strain sequencing project: providing services to taxonomists for standard genome sequencing and annotation.</title>
        <authorList>
            <consortium name="The Broad Institute Genomics Platform"/>
            <consortium name="The Broad Institute Genome Sequencing Center for Infectious Disease"/>
            <person name="Wu L."/>
            <person name="Ma J."/>
        </authorList>
    </citation>
    <scope>NUCLEOTIDE SEQUENCE [LARGE SCALE GENOMIC DNA]</scope>
    <source>
        <strain evidence="2">CECT 7649</strain>
    </source>
</reference>
<keyword evidence="2" id="KW-1185">Reference proteome</keyword>
<dbReference type="RefSeq" id="WP_379819107.1">
    <property type="nucleotide sequence ID" value="NZ_JBHTIZ010000044.1"/>
</dbReference>
<gene>
    <name evidence="1" type="ORF">ACFQ0S_12175</name>
</gene>
<comment type="caution">
    <text evidence="1">The sequence shown here is derived from an EMBL/GenBank/DDBJ whole genome shotgun (WGS) entry which is preliminary data.</text>
</comment>
<dbReference type="InterPro" id="IPR026341">
    <property type="entry name" value="T9SS_type_B"/>
</dbReference>
<protein>
    <submittedName>
        <fullName evidence="1">Gliding motility-associated C-terminal domain-containing protein</fullName>
    </submittedName>
</protein>
<dbReference type="NCBIfam" id="TIGR04131">
    <property type="entry name" value="Bac_Flav_CTERM"/>
    <property type="match status" value="1"/>
</dbReference>
<proteinExistence type="predicted"/>
<accession>A0ABW3J4E7</accession>
<sequence length="1143" mass="118379">ATISTKTPTVCSGNSARIDFEGTPLALISYTLDGVTNTIPLDSDGEASLLANQNSTYTLVSVASSEAGSCTKLLTDSVTISINPTPTVIISSSGTACSGNAINVTFTGTPNTIVTFRINGGAIQNINIGSTGIALLNIILSATSTFKLESITLTNPPNCSQSLSEETIINVNQPPVAGSNANLSICSDAIPQDLFLFLGPNAQSGGTWSPALTSGTGFFDPKVDLEGSYIYTVAGTPPCVNDTALVTVTIIPAANAGSNGVANICSNSDTVDLKAFLVGSPQTGGTWSPPLTSGNGIFDPSTDLAGVYTYTVLGATSCTNAQATVTISITPGPNAGVSGNTTFCEGSPSKDLFLSLGGTPQIGGTWSPTLASGSGIFNPALDKAGVYTYSFSGSQPCDNDTATVNVTLNPSPDAGEDSTASICSNVDGKDLFTFLKGTPQLGGTWTPTLASGTGFFDPAVDVAGEYTYTVGNPFCTPDESKILVTIIPGPDAGLPGSVTFCASSLPQNLFSSLKGTPQVGGTWTSPNSTTSTGIFDPKVDLPGVYTYTFEGNQPCDDDTATVTVTVDPIVNAGTFVGIQNVCTSVGTFDLSSLLKDNLTGGTWSDSNNQNVTSPIDVSKLTPNTYSYTYKVTNSCGTDNEVVQFVILPNPVLASKNIAISSPNCKGNNVAVTLSNMENGVYIINYNLSISNVLTNQNANVTIVNGTGTFNINAANIPNLGTTRVTFLTITNASTNCTTTINPNVSADFILRPSSNIEDVNLAIADVCEGSNVIVTISGASTGLADGNYQFIYTIPDAVPSSGTSGTIAITSGTGQFSIPASYFVKAASYSLTISSITNLSSGCNNSTEDAKTSFQVFPLPDASGAILSSASACLNSSNEVSLSGANAISDGLYDIIYEISGVSTNSTSVNVEFEGGKTNFVIPASVLNTVGNVTVTIDKIISGVSQCDTSGSVILPISFNVIELDTPMLTDKGNEFCENDNPTIANLSVNVTGSEPLVWYDAATGGNVLNSTDLLEDGSSYFATLKSASGCESTVRLEVIVDLTKCKDILIPDGFSPNGDTVNDEFVIKNIESAFPNFTLEIYNRYGNILYKGNRNTPNWDGTATQGGIKIGETTLPVGVYFYILEYNDGINKPKQGRLYLSR</sequence>
<organism evidence="1 2">
    <name type="scientific">Flavobacterium myungsuense</name>
    <dbReference type="NCBI Taxonomy" id="651823"/>
    <lineage>
        <taxon>Bacteria</taxon>
        <taxon>Pseudomonadati</taxon>
        <taxon>Bacteroidota</taxon>
        <taxon>Flavobacteriia</taxon>
        <taxon>Flavobacteriales</taxon>
        <taxon>Flavobacteriaceae</taxon>
        <taxon>Flavobacterium</taxon>
    </lineage>
</organism>